<dbReference type="EMBL" id="VBQZ03000025">
    <property type="protein sequence ID" value="MXQ85230.1"/>
    <property type="molecule type" value="Genomic_DNA"/>
</dbReference>
<sequence length="69" mass="7944">MLTLTSYQDAIRKQMKKKQARKGTYLQAKLLCLRNIHTGCQELKYQRKDPPDLTSPPDLSSSQTSCHHL</sequence>
<protein>
    <submittedName>
        <fullName evidence="2">Uncharacterized protein</fullName>
    </submittedName>
</protein>
<keyword evidence="3" id="KW-1185">Reference proteome</keyword>
<accession>A0A6B0R6A0</accession>
<name>A0A6B0R6A0_9CETA</name>
<dbReference type="Proteomes" id="UP000322234">
    <property type="component" value="Unassembled WGS sequence"/>
</dbReference>
<evidence type="ECO:0000256" key="1">
    <source>
        <dbReference type="SAM" id="MobiDB-lite"/>
    </source>
</evidence>
<reference evidence="2" key="1">
    <citation type="submission" date="2019-10" db="EMBL/GenBank/DDBJ databases">
        <title>The sequence and de novo assembly of the wild yak genome.</title>
        <authorList>
            <person name="Liu Y."/>
        </authorList>
    </citation>
    <scope>NUCLEOTIDE SEQUENCE [LARGE SCALE GENOMIC DNA]</scope>
    <source>
        <strain evidence="2">WY2019</strain>
    </source>
</reference>
<feature type="region of interest" description="Disordered" evidence="1">
    <location>
        <begin position="46"/>
        <end position="69"/>
    </location>
</feature>
<comment type="caution">
    <text evidence="2">The sequence shown here is derived from an EMBL/GenBank/DDBJ whole genome shotgun (WGS) entry which is preliminary data.</text>
</comment>
<evidence type="ECO:0000313" key="2">
    <source>
        <dbReference type="EMBL" id="MXQ85230.1"/>
    </source>
</evidence>
<dbReference type="AlphaFoldDB" id="A0A6B0R6A0"/>
<gene>
    <name evidence="2" type="ORF">E5288_WYG014367</name>
</gene>
<evidence type="ECO:0000313" key="3">
    <source>
        <dbReference type="Proteomes" id="UP000322234"/>
    </source>
</evidence>
<organism evidence="2 3">
    <name type="scientific">Bos mutus</name>
    <name type="common">wild yak</name>
    <dbReference type="NCBI Taxonomy" id="72004"/>
    <lineage>
        <taxon>Eukaryota</taxon>
        <taxon>Metazoa</taxon>
        <taxon>Chordata</taxon>
        <taxon>Craniata</taxon>
        <taxon>Vertebrata</taxon>
        <taxon>Euteleostomi</taxon>
        <taxon>Mammalia</taxon>
        <taxon>Eutheria</taxon>
        <taxon>Laurasiatheria</taxon>
        <taxon>Artiodactyla</taxon>
        <taxon>Ruminantia</taxon>
        <taxon>Pecora</taxon>
        <taxon>Bovidae</taxon>
        <taxon>Bovinae</taxon>
        <taxon>Bos</taxon>
    </lineage>
</organism>
<feature type="compositionally biased region" description="Low complexity" evidence="1">
    <location>
        <begin position="55"/>
        <end position="69"/>
    </location>
</feature>
<proteinExistence type="predicted"/>